<feature type="region of interest" description="Disordered" evidence="1">
    <location>
        <begin position="16"/>
        <end position="37"/>
    </location>
</feature>
<protein>
    <submittedName>
        <fullName evidence="2">Uncharacterized protein</fullName>
    </submittedName>
</protein>
<gene>
    <name evidence="2" type="ORF">HUJ06_021073</name>
</gene>
<evidence type="ECO:0000313" key="3">
    <source>
        <dbReference type="Proteomes" id="UP000607653"/>
    </source>
</evidence>
<sequence length="62" mass="7382">MEFSVDLYSCINSEEENKRGADLSSCNGSGEENGSGADLYIRPLRLQRFWRRKRKRRRMQQR</sequence>
<dbReference type="Proteomes" id="UP000607653">
    <property type="component" value="Unassembled WGS sequence"/>
</dbReference>
<comment type="caution">
    <text evidence="2">The sequence shown here is derived from an EMBL/GenBank/DDBJ whole genome shotgun (WGS) entry which is preliminary data.</text>
</comment>
<keyword evidence="3" id="KW-1185">Reference proteome</keyword>
<feature type="compositionally biased region" description="Low complexity" evidence="1">
    <location>
        <begin position="24"/>
        <end position="37"/>
    </location>
</feature>
<evidence type="ECO:0000313" key="2">
    <source>
        <dbReference type="EMBL" id="DAD19610.1"/>
    </source>
</evidence>
<dbReference type="AlphaFoldDB" id="A0A822XGU9"/>
<proteinExistence type="predicted"/>
<organism evidence="2 3">
    <name type="scientific">Nelumbo nucifera</name>
    <name type="common">Sacred lotus</name>
    <dbReference type="NCBI Taxonomy" id="4432"/>
    <lineage>
        <taxon>Eukaryota</taxon>
        <taxon>Viridiplantae</taxon>
        <taxon>Streptophyta</taxon>
        <taxon>Embryophyta</taxon>
        <taxon>Tracheophyta</taxon>
        <taxon>Spermatophyta</taxon>
        <taxon>Magnoliopsida</taxon>
        <taxon>Proteales</taxon>
        <taxon>Nelumbonaceae</taxon>
        <taxon>Nelumbo</taxon>
    </lineage>
</organism>
<evidence type="ECO:0000256" key="1">
    <source>
        <dbReference type="SAM" id="MobiDB-lite"/>
    </source>
</evidence>
<name>A0A822XGU9_NELNU</name>
<dbReference type="EMBL" id="DUZY01000001">
    <property type="protein sequence ID" value="DAD19610.1"/>
    <property type="molecule type" value="Genomic_DNA"/>
</dbReference>
<reference evidence="2 3" key="1">
    <citation type="journal article" date="2020" name="Mol. Biol. Evol.">
        <title>Distinct Expression and Methylation Patterns for Genes with Different Fates following a Single Whole-Genome Duplication in Flowering Plants.</title>
        <authorList>
            <person name="Shi T."/>
            <person name="Rahmani R.S."/>
            <person name="Gugger P.F."/>
            <person name="Wang M."/>
            <person name="Li H."/>
            <person name="Zhang Y."/>
            <person name="Li Z."/>
            <person name="Wang Q."/>
            <person name="Van de Peer Y."/>
            <person name="Marchal K."/>
            <person name="Chen J."/>
        </authorList>
    </citation>
    <scope>NUCLEOTIDE SEQUENCE [LARGE SCALE GENOMIC DNA]</scope>
    <source>
        <tissue evidence="2">Leaf</tissue>
    </source>
</reference>
<accession>A0A822XGU9</accession>